<keyword evidence="10" id="KW-1185">Reference proteome</keyword>
<proteinExistence type="inferred from homology"/>
<dbReference type="PANTHER" id="PTHR35093">
    <property type="entry name" value="OUTER MEMBRANE PROTEIN NMB0088-RELATED"/>
    <property type="match status" value="1"/>
</dbReference>
<reference evidence="9 10" key="1">
    <citation type="submission" date="2022-01" db="EMBL/GenBank/DDBJ databases">
        <title>Whole genome-based taxonomy of the Shewanellaceae.</title>
        <authorList>
            <person name="Martin-Rodriguez A.J."/>
        </authorList>
    </citation>
    <scope>NUCLEOTIDE SEQUENCE [LARGE SCALE GENOMIC DNA]</scope>
    <source>
        <strain evidence="9 10">DSM 21332</strain>
    </source>
</reference>
<evidence type="ECO:0000256" key="5">
    <source>
        <dbReference type="ARBA" id="ARBA00022729"/>
    </source>
</evidence>
<dbReference type="Gene3D" id="2.40.160.60">
    <property type="entry name" value="Outer membrane protein transport protein (OMPP1/FadL/TodX)"/>
    <property type="match status" value="1"/>
</dbReference>
<dbReference type="Proteomes" id="UP001202831">
    <property type="component" value="Unassembled WGS sequence"/>
</dbReference>
<dbReference type="EMBL" id="JAKIKT010000007">
    <property type="protein sequence ID" value="MCL2915350.1"/>
    <property type="molecule type" value="Genomic_DNA"/>
</dbReference>
<protein>
    <submittedName>
        <fullName evidence="9">OmpP1/FadL family transporter</fullName>
    </submittedName>
</protein>
<comment type="subcellular location">
    <subcellularLocation>
        <location evidence="1">Cell outer membrane</location>
        <topology evidence="1">Multi-pass membrane protein</topology>
    </subcellularLocation>
</comment>
<evidence type="ECO:0000313" key="9">
    <source>
        <dbReference type="EMBL" id="MCL2915350.1"/>
    </source>
</evidence>
<dbReference type="RefSeq" id="WP_249249934.1">
    <property type="nucleotide sequence ID" value="NZ_JAKIKT010000007.1"/>
</dbReference>
<dbReference type="InterPro" id="IPR005017">
    <property type="entry name" value="OMPP1/FadL/TodX"/>
</dbReference>
<dbReference type="PANTHER" id="PTHR35093:SF1">
    <property type="entry name" value="OUTER MEMBRANE LONG-CHAIN FATTY ACID RECEPTOR FADL FAMILY"/>
    <property type="match status" value="1"/>
</dbReference>
<evidence type="ECO:0000256" key="4">
    <source>
        <dbReference type="ARBA" id="ARBA00022692"/>
    </source>
</evidence>
<evidence type="ECO:0000256" key="6">
    <source>
        <dbReference type="ARBA" id="ARBA00023136"/>
    </source>
</evidence>
<dbReference type="SUPFAM" id="SSF56935">
    <property type="entry name" value="Porins"/>
    <property type="match status" value="1"/>
</dbReference>
<evidence type="ECO:0000313" key="10">
    <source>
        <dbReference type="Proteomes" id="UP001202831"/>
    </source>
</evidence>
<keyword evidence="5 8" id="KW-0732">Signal</keyword>
<keyword evidence="3" id="KW-1134">Transmembrane beta strand</keyword>
<keyword evidence="4" id="KW-0812">Transmembrane</keyword>
<organism evidence="9 10">
    <name type="scientific">Shewanella corallii</name>
    <dbReference type="NCBI Taxonomy" id="560080"/>
    <lineage>
        <taxon>Bacteria</taxon>
        <taxon>Pseudomonadati</taxon>
        <taxon>Pseudomonadota</taxon>
        <taxon>Gammaproteobacteria</taxon>
        <taxon>Alteromonadales</taxon>
        <taxon>Shewanellaceae</taxon>
        <taxon>Shewanella</taxon>
    </lineage>
</organism>
<dbReference type="Pfam" id="PF03349">
    <property type="entry name" value="Toluene_X"/>
    <property type="match status" value="1"/>
</dbReference>
<feature type="chain" id="PRO_5045052280" evidence="8">
    <location>
        <begin position="23"/>
        <end position="412"/>
    </location>
</feature>
<comment type="similarity">
    <text evidence="2">Belongs to the OmpP1/FadL family.</text>
</comment>
<gene>
    <name evidence="9" type="ORF">L2725_16470</name>
</gene>
<evidence type="ECO:0000256" key="2">
    <source>
        <dbReference type="ARBA" id="ARBA00008163"/>
    </source>
</evidence>
<keyword evidence="6" id="KW-0472">Membrane</keyword>
<evidence type="ECO:0000256" key="8">
    <source>
        <dbReference type="SAM" id="SignalP"/>
    </source>
</evidence>
<evidence type="ECO:0000256" key="7">
    <source>
        <dbReference type="ARBA" id="ARBA00023237"/>
    </source>
</evidence>
<comment type="caution">
    <text evidence="9">The sequence shown here is derived from an EMBL/GenBank/DDBJ whole genome shotgun (WGS) entry which is preliminary data.</text>
</comment>
<feature type="signal peptide" evidence="8">
    <location>
        <begin position="1"/>
        <end position="22"/>
    </location>
</feature>
<sequence length="412" mass="44306">MKYFNKTILAVAITAASSQAMAAGFQLNSQSATGIGRAFAGDAVIADNASVLARNPAAMAMFDEKALSLGITYADVTAEIKDASLHTKNPLTGQPIAVEYGGLDNAAEGKIIPNAFYIQPINDTFAFGLGVFSNYGTGTDTTDLTAGKALAPIDLIGNTEVTTINFNASVSARINEQWSVGAGLDIIHGEGVLTRGGQNVVDVEADGIGFGGIVGVTYELDANNRFGLSYRFSPDMKVEGTLKKLANPTQPLADHEELTVPMADIAQFAGFHQLTEQFALSYTAQWTQWSNFDSVDLHGPDEPLKVYQWKDSWFFSVGGTYTLNDQWTLRAGYAYDQGVVDDIQSISIPDSDRQWVSVGATYHLTPKSSVDFGFAHVMGEETHLSEQSLFGQLNAVTNTGANYISLQYSYSF</sequence>
<evidence type="ECO:0000256" key="1">
    <source>
        <dbReference type="ARBA" id="ARBA00004571"/>
    </source>
</evidence>
<name>A0ABT0NB46_9GAMM</name>
<evidence type="ECO:0000256" key="3">
    <source>
        <dbReference type="ARBA" id="ARBA00022452"/>
    </source>
</evidence>
<accession>A0ABT0NB46</accession>
<keyword evidence="7" id="KW-0998">Cell outer membrane</keyword>